<dbReference type="GO" id="GO:0016757">
    <property type="term" value="F:glycosyltransferase activity"/>
    <property type="evidence" value="ECO:0007669"/>
    <property type="project" value="InterPro"/>
</dbReference>
<reference evidence="3 4" key="1">
    <citation type="journal article" date="2013" name="Genome Announc.">
        <title>Draft genome sequences for three mercury-methylating, sulfate-reducing bacteria.</title>
        <authorList>
            <person name="Brown S.D."/>
            <person name="Hurt R.A.Jr."/>
            <person name="Gilmour C.C."/>
            <person name="Elias D.A."/>
        </authorList>
    </citation>
    <scope>NUCLEOTIDE SEQUENCE [LARGE SCALE GENOMIC DNA]</scope>
    <source>
        <strain evidence="3 4">DSM 2059</strain>
    </source>
</reference>
<dbReference type="InterPro" id="IPR028098">
    <property type="entry name" value="Glyco_trans_4-like_N"/>
</dbReference>
<proteinExistence type="predicted"/>
<evidence type="ECO:0000259" key="1">
    <source>
        <dbReference type="Pfam" id="PF00534"/>
    </source>
</evidence>
<dbReference type="InterPro" id="IPR050194">
    <property type="entry name" value="Glycosyltransferase_grp1"/>
</dbReference>
<accession>S7UZI9</accession>
<evidence type="ECO:0000313" key="4">
    <source>
        <dbReference type="Proteomes" id="UP000014977"/>
    </source>
</evidence>
<gene>
    <name evidence="3" type="ORF">dsmv_2878</name>
</gene>
<feature type="domain" description="Glycosyltransferase subfamily 4-like N-terminal" evidence="2">
    <location>
        <begin position="17"/>
        <end position="165"/>
    </location>
</feature>
<dbReference type="Pfam" id="PF00534">
    <property type="entry name" value="Glycos_transf_1"/>
    <property type="match status" value="1"/>
</dbReference>
<dbReference type="AlphaFoldDB" id="S7UZI9"/>
<dbReference type="EMBL" id="ATHJ01000096">
    <property type="protein sequence ID" value="EPR37838.1"/>
    <property type="molecule type" value="Genomic_DNA"/>
</dbReference>
<evidence type="ECO:0000313" key="3">
    <source>
        <dbReference type="EMBL" id="EPR37838.1"/>
    </source>
</evidence>
<dbReference type="eggNOG" id="COG0438">
    <property type="taxonomic scope" value="Bacteria"/>
</dbReference>
<dbReference type="InterPro" id="IPR001296">
    <property type="entry name" value="Glyco_trans_1"/>
</dbReference>
<dbReference type="Pfam" id="PF13579">
    <property type="entry name" value="Glyco_trans_4_4"/>
    <property type="match status" value="1"/>
</dbReference>
<dbReference type="SUPFAM" id="SSF53756">
    <property type="entry name" value="UDP-Glycosyltransferase/glycogen phosphorylase"/>
    <property type="match status" value="1"/>
</dbReference>
<keyword evidence="4" id="KW-1185">Reference proteome</keyword>
<evidence type="ECO:0000259" key="2">
    <source>
        <dbReference type="Pfam" id="PF13579"/>
    </source>
</evidence>
<dbReference type="STRING" id="897.B2D07_14505"/>
<keyword evidence="3" id="KW-0808">Transferase</keyword>
<dbReference type="PANTHER" id="PTHR45947:SF3">
    <property type="entry name" value="SULFOQUINOVOSYL TRANSFERASE SQD2"/>
    <property type="match status" value="1"/>
</dbReference>
<comment type="caution">
    <text evidence="3">The sequence shown here is derived from an EMBL/GenBank/DDBJ whole genome shotgun (WGS) entry which is preliminary data.</text>
</comment>
<name>S7UZI9_DESML</name>
<protein>
    <submittedName>
        <fullName evidence="3">Glycosyl transferase group 1</fullName>
    </submittedName>
</protein>
<organism evidence="3 4">
    <name type="scientific">Desulfococcus multivorans DSM 2059</name>
    <dbReference type="NCBI Taxonomy" id="1121405"/>
    <lineage>
        <taxon>Bacteria</taxon>
        <taxon>Pseudomonadati</taxon>
        <taxon>Thermodesulfobacteriota</taxon>
        <taxon>Desulfobacteria</taxon>
        <taxon>Desulfobacterales</taxon>
        <taxon>Desulfococcaceae</taxon>
        <taxon>Desulfococcus</taxon>
    </lineage>
</organism>
<dbReference type="Gene3D" id="3.40.50.2000">
    <property type="entry name" value="Glycogen Phosphorylase B"/>
    <property type="match status" value="2"/>
</dbReference>
<dbReference type="Proteomes" id="UP000014977">
    <property type="component" value="Unassembled WGS sequence"/>
</dbReference>
<feature type="domain" description="Glycosyl transferase family 1" evidence="1">
    <location>
        <begin position="176"/>
        <end position="335"/>
    </location>
</feature>
<dbReference type="PANTHER" id="PTHR45947">
    <property type="entry name" value="SULFOQUINOVOSYL TRANSFERASE SQD2"/>
    <property type="match status" value="1"/>
</dbReference>
<dbReference type="CDD" id="cd03801">
    <property type="entry name" value="GT4_PimA-like"/>
    <property type="match status" value="1"/>
</dbReference>
<sequence>MSMHVEVGMIVPGRAGGIFVTESALVDELRKQPGVTVGVFEFGSRVEHESALERITGRARDFFAYNRLVRLKRPDVVYVNSSYNKRALMRDIGYALISRIRKVPLVVKLHGCDARLVKQKPFLWWTLTKLVFRWAQKVVLLSTEEMQIFQSAGFPPTKLRMLRNGMSLARFHSDPVAKLDSPSILFIARFIKEKGLLDLLRAVRMVLDSGRVFRLYCVGDGPIRQEAEALAAEIHLGVSVEFTGQISEEEATRYYLGCTILAFPTYFHEGLPMTILQAVAAGLPIVTTKIRATGDYLTEPANCLWVEQHDPKMLAERICRLLDTPNLRKSMKENNLALARNFAVEVVAKDYLQLFQTVSTDAHRT</sequence>